<organism evidence="1 2">
    <name type="scientific">Terasakiella brassicae</name>
    <dbReference type="NCBI Taxonomy" id="1634917"/>
    <lineage>
        <taxon>Bacteria</taxon>
        <taxon>Pseudomonadati</taxon>
        <taxon>Pseudomonadota</taxon>
        <taxon>Alphaproteobacteria</taxon>
        <taxon>Rhodospirillales</taxon>
        <taxon>Terasakiellaceae</taxon>
        <taxon>Terasakiella</taxon>
    </lineage>
</organism>
<comment type="caution">
    <text evidence="1">The sequence shown here is derived from an EMBL/GenBank/DDBJ whole genome shotgun (WGS) entry which is preliminary data.</text>
</comment>
<evidence type="ECO:0000313" key="1">
    <source>
        <dbReference type="EMBL" id="GGF76271.1"/>
    </source>
</evidence>
<protein>
    <submittedName>
        <fullName evidence="1">Uncharacterized protein</fullName>
    </submittedName>
</protein>
<reference evidence="1" key="2">
    <citation type="submission" date="2020-09" db="EMBL/GenBank/DDBJ databases">
        <authorList>
            <person name="Sun Q."/>
            <person name="Zhou Y."/>
        </authorList>
    </citation>
    <scope>NUCLEOTIDE SEQUENCE</scope>
    <source>
        <strain evidence="1">CGMCC 1.15254</strain>
    </source>
</reference>
<name>A0A917C8U6_9PROT</name>
<proteinExistence type="predicted"/>
<dbReference type="EMBL" id="BMHV01000047">
    <property type="protein sequence ID" value="GGF76271.1"/>
    <property type="molecule type" value="Genomic_DNA"/>
</dbReference>
<dbReference type="Proteomes" id="UP000632498">
    <property type="component" value="Unassembled WGS sequence"/>
</dbReference>
<dbReference type="AlphaFoldDB" id="A0A917C8U6"/>
<reference evidence="1" key="1">
    <citation type="journal article" date="2014" name="Int. J. Syst. Evol. Microbiol.">
        <title>Complete genome sequence of Corynebacterium casei LMG S-19264T (=DSM 44701T), isolated from a smear-ripened cheese.</title>
        <authorList>
            <consortium name="US DOE Joint Genome Institute (JGI-PGF)"/>
            <person name="Walter F."/>
            <person name="Albersmeier A."/>
            <person name="Kalinowski J."/>
            <person name="Ruckert C."/>
        </authorList>
    </citation>
    <scope>NUCLEOTIDE SEQUENCE</scope>
    <source>
        <strain evidence="1">CGMCC 1.15254</strain>
    </source>
</reference>
<sequence>MTCLTVLPVKISGTIPQGYVPNPLFCPKIVCNEHHIFATDLKIRKTGDDVFPIYKLEVVGHIIIQNGFGEGTVEALQNRPFAQFESDGITAIIWDCVISVGLSEARSIDLTFNTITNSFEEQMI</sequence>
<dbReference type="RefSeq" id="WP_188667217.1">
    <property type="nucleotide sequence ID" value="NZ_BMHV01000047.1"/>
</dbReference>
<evidence type="ECO:0000313" key="2">
    <source>
        <dbReference type="Proteomes" id="UP000632498"/>
    </source>
</evidence>
<keyword evidence="2" id="KW-1185">Reference proteome</keyword>
<accession>A0A917C8U6</accession>
<gene>
    <name evidence="1" type="ORF">GCM10011332_32790</name>
</gene>